<reference evidence="2 3" key="1">
    <citation type="submission" date="2013-03" db="EMBL/GenBank/DDBJ databases">
        <title>The Genome Sequence of Cladophialophora psammophila CBS 110553.</title>
        <authorList>
            <consortium name="The Broad Institute Genomics Platform"/>
            <person name="Cuomo C."/>
            <person name="de Hoog S."/>
            <person name="Gorbushina A."/>
            <person name="Walker B."/>
            <person name="Young S.K."/>
            <person name="Zeng Q."/>
            <person name="Gargeya S."/>
            <person name="Fitzgerald M."/>
            <person name="Haas B."/>
            <person name="Abouelleil A."/>
            <person name="Allen A.W."/>
            <person name="Alvarado L."/>
            <person name="Arachchi H.M."/>
            <person name="Berlin A.M."/>
            <person name="Chapman S.B."/>
            <person name="Gainer-Dewar J."/>
            <person name="Goldberg J."/>
            <person name="Griggs A."/>
            <person name="Gujja S."/>
            <person name="Hansen M."/>
            <person name="Howarth C."/>
            <person name="Imamovic A."/>
            <person name="Ireland A."/>
            <person name="Larimer J."/>
            <person name="McCowan C."/>
            <person name="Murphy C."/>
            <person name="Pearson M."/>
            <person name="Poon T.W."/>
            <person name="Priest M."/>
            <person name="Roberts A."/>
            <person name="Saif S."/>
            <person name="Shea T."/>
            <person name="Sisk P."/>
            <person name="Sykes S."/>
            <person name="Wortman J."/>
            <person name="Nusbaum C."/>
            <person name="Birren B."/>
        </authorList>
    </citation>
    <scope>NUCLEOTIDE SEQUENCE [LARGE SCALE GENOMIC DNA]</scope>
    <source>
        <strain evidence="2 3">CBS 110553</strain>
    </source>
</reference>
<evidence type="ECO:0000313" key="3">
    <source>
        <dbReference type="Proteomes" id="UP000019471"/>
    </source>
</evidence>
<evidence type="ECO:0000256" key="1">
    <source>
        <dbReference type="SAM" id="MobiDB-lite"/>
    </source>
</evidence>
<dbReference type="Proteomes" id="UP000019471">
    <property type="component" value="Unassembled WGS sequence"/>
</dbReference>
<gene>
    <name evidence="2" type="ORF">A1O5_07954</name>
</gene>
<dbReference type="HOGENOM" id="CLU_1875229_0_0_1"/>
<proteinExistence type="predicted"/>
<comment type="caution">
    <text evidence="2">The sequence shown here is derived from an EMBL/GenBank/DDBJ whole genome shotgun (WGS) entry which is preliminary data.</text>
</comment>
<accession>W9XF64</accession>
<feature type="region of interest" description="Disordered" evidence="1">
    <location>
        <begin position="1"/>
        <end position="42"/>
    </location>
</feature>
<dbReference type="EMBL" id="AMGX01000012">
    <property type="protein sequence ID" value="EXJ69019.1"/>
    <property type="molecule type" value="Genomic_DNA"/>
</dbReference>
<dbReference type="GeneID" id="19192656"/>
<feature type="compositionally biased region" description="Basic and acidic residues" evidence="1">
    <location>
        <begin position="64"/>
        <end position="78"/>
    </location>
</feature>
<keyword evidence="3" id="KW-1185">Reference proteome</keyword>
<dbReference type="OrthoDB" id="10609477at2759"/>
<organism evidence="2 3">
    <name type="scientific">Cladophialophora psammophila CBS 110553</name>
    <dbReference type="NCBI Taxonomy" id="1182543"/>
    <lineage>
        <taxon>Eukaryota</taxon>
        <taxon>Fungi</taxon>
        <taxon>Dikarya</taxon>
        <taxon>Ascomycota</taxon>
        <taxon>Pezizomycotina</taxon>
        <taxon>Eurotiomycetes</taxon>
        <taxon>Chaetothyriomycetidae</taxon>
        <taxon>Chaetothyriales</taxon>
        <taxon>Herpotrichiellaceae</taxon>
        <taxon>Cladophialophora</taxon>
    </lineage>
</organism>
<protein>
    <submittedName>
        <fullName evidence="2">Uncharacterized protein</fullName>
    </submittedName>
</protein>
<feature type="region of interest" description="Disordered" evidence="1">
    <location>
        <begin position="62"/>
        <end position="136"/>
    </location>
</feature>
<evidence type="ECO:0000313" key="2">
    <source>
        <dbReference type="EMBL" id="EXJ69019.1"/>
    </source>
</evidence>
<sequence length="136" mass="15285">MCSHGLDDDGVDDEDDGDWSIVSNDDDDDDDYLRGARYGGIDGTRGWEIVKRQEIECELLQAERSTDADAHADLHGPYEDEDEDKEEVLPQIQPQDGKGLLATSREDSPLDNESRLSPERRPRLRLAPGFEGQLSR</sequence>
<feature type="compositionally biased region" description="Basic and acidic residues" evidence="1">
    <location>
        <begin position="104"/>
        <end position="121"/>
    </location>
</feature>
<name>W9XF64_9EURO</name>
<dbReference type="AlphaFoldDB" id="W9XF64"/>
<dbReference type="RefSeq" id="XP_007746729.1">
    <property type="nucleotide sequence ID" value="XM_007748539.1"/>
</dbReference>
<feature type="compositionally biased region" description="Acidic residues" evidence="1">
    <location>
        <begin position="8"/>
        <end position="31"/>
    </location>
</feature>